<dbReference type="OrthoDB" id="201656at2759"/>
<dbReference type="SMART" id="SM00829">
    <property type="entry name" value="PKS_ER"/>
    <property type="match status" value="1"/>
</dbReference>
<dbReference type="Gene3D" id="3.90.180.10">
    <property type="entry name" value="Medium-chain alcohol dehydrogenases, catalytic domain"/>
    <property type="match status" value="1"/>
</dbReference>
<dbReference type="Gene3D" id="3.40.50.720">
    <property type="entry name" value="NAD(P)-binding Rossmann-like Domain"/>
    <property type="match status" value="1"/>
</dbReference>
<dbReference type="Proteomes" id="UP000093000">
    <property type="component" value="Unassembled WGS sequence"/>
</dbReference>
<proteinExistence type="predicted"/>
<dbReference type="InterPro" id="IPR020843">
    <property type="entry name" value="ER"/>
</dbReference>
<dbReference type="CDD" id="cd08267">
    <property type="entry name" value="MDR1"/>
    <property type="match status" value="1"/>
</dbReference>
<dbReference type="FunCoup" id="A0A1C7NFQ4">
    <property type="interactions" value="375"/>
</dbReference>
<feature type="domain" description="Enoyl reductase (ER)" evidence="1">
    <location>
        <begin position="11"/>
        <end position="333"/>
    </location>
</feature>
<evidence type="ECO:0000313" key="2">
    <source>
        <dbReference type="EMBL" id="OBZ87971.1"/>
    </source>
</evidence>
<dbReference type="InterPro" id="IPR011032">
    <property type="entry name" value="GroES-like_sf"/>
</dbReference>
<protein>
    <submittedName>
        <fullName evidence="2">Reticulon-4-interacting protein 1, mitochondrial</fullName>
    </submittedName>
</protein>
<dbReference type="InterPro" id="IPR050700">
    <property type="entry name" value="YIM1/Zinc_Alcohol_DH_Fams"/>
</dbReference>
<dbReference type="GO" id="GO:0016491">
    <property type="term" value="F:oxidoreductase activity"/>
    <property type="evidence" value="ECO:0007669"/>
    <property type="project" value="InterPro"/>
</dbReference>
<dbReference type="EMBL" id="LUGH01000184">
    <property type="protein sequence ID" value="OBZ87971.1"/>
    <property type="molecule type" value="Genomic_DNA"/>
</dbReference>
<dbReference type="SUPFAM" id="SSF50129">
    <property type="entry name" value="GroES-like"/>
    <property type="match status" value="1"/>
</dbReference>
<name>A0A1C7NFQ4_9FUNG</name>
<dbReference type="InterPro" id="IPR013154">
    <property type="entry name" value="ADH-like_N"/>
</dbReference>
<evidence type="ECO:0000259" key="1">
    <source>
        <dbReference type="SMART" id="SM00829"/>
    </source>
</evidence>
<dbReference type="Pfam" id="PF13602">
    <property type="entry name" value="ADH_zinc_N_2"/>
    <property type="match status" value="1"/>
</dbReference>
<dbReference type="InParanoid" id="A0A1C7NFQ4"/>
<dbReference type="AlphaFoldDB" id="A0A1C7NFQ4"/>
<comment type="caution">
    <text evidence="2">The sequence shown here is derived from an EMBL/GenBank/DDBJ whole genome shotgun (WGS) entry which is preliminary data.</text>
</comment>
<dbReference type="STRING" id="101091.A0A1C7NFQ4"/>
<dbReference type="InterPro" id="IPR036291">
    <property type="entry name" value="NAD(P)-bd_dom_sf"/>
</dbReference>
<sequence length="335" mass="36637">MRALELVQFGSPVDCFSYNEHVPTPSIQSPYQLLVRVKAAGTNPVDTKIASGDFHLGSRLPYIIGADFAGVVEEVGDQVDGFKLGDAVFGSLHMPFSWCGSYAEYTLIDLRHDSVAKKPDSLSFEQAASAGIAILTAYQGIVNHSRTSYPSRRILIVGASGGVGAYGVQLAKALNHKVIGICSGKNVPFVKQMGADQVVAYTDTDQFTQFRMDHQGYFDLVFDCVGGEDYYTMLDPLLNDQGQYVSAVTPGTTHSTLSMASKLVYKHCFATHAYSMILSLPHHDFRSRIAPLFETGALRGMVQDEKENVMSLREGYKAHLKLATHRTVGKIVLQI</sequence>
<dbReference type="PANTHER" id="PTHR11695">
    <property type="entry name" value="ALCOHOL DEHYDROGENASE RELATED"/>
    <property type="match status" value="1"/>
</dbReference>
<dbReference type="Pfam" id="PF08240">
    <property type="entry name" value="ADH_N"/>
    <property type="match status" value="1"/>
</dbReference>
<organism evidence="2 3">
    <name type="scientific">Choanephora cucurbitarum</name>
    <dbReference type="NCBI Taxonomy" id="101091"/>
    <lineage>
        <taxon>Eukaryota</taxon>
        <taxon>Fungi</taxon>
        <taxon>Fungi incertae sedis</taxon>
        <taxon>Mucoromycota</taxon>
        <taxon>Mucoromycotina</taxon>
        <taxon>Mucoromycetes</taxon>
        <taxon>Mucorales</taxon>
        <taxon>Mucorineae</taxon>
        <taxon>Choanephoraceae</taxon>
        <taxon>Choanephoroideae</taxon>
        <taxon>Choanephora</taxon>
    </lineage>
</organism>
<accession>A0A1C7NFQ4</accession>
<dbReference type="PANTHER" id="PTHR11695:SF294">
    <property type="entry name" value="RETICULON-4-INTERACTING PROTEIN 1, MITOCHONDRIAL"/>
    <property type="match status" value="1"/>
</dbReference>
<evidence type="ECO:0000313" key="3">
    <source>
        <dbReference type="Proteomes" id="UP000093000"/>
    </source>
</evidence>
<gene>
    <name evidence="2" type="primary">rtn4ip1</name>
    <name evidence="2" type="ORF">A0J61_03972</name>
</gene>
<keyword evidence="3" id="KW-1185">Reference proteome</keyword>
<dbReference type="SUPFAM" id="SSF51735">
    <property type="entry name" value="NAD(P)-binding Rossmann-fold domains"/>
    <property type="match status" value="1"/>
</dbReference>
<reference evidence="2 3" key="1">
    <citation type="submission" date="2016-03" db="EMBL/GenBank/DDBJ databases">
        <title>Choanephora cucurbitarum.</title>
        <authorList>
            <person name="Min B."/>
            <person name="Park H."/>
            <person name="Park J.-H."/>
            <person name="Shin H.-D."/>
            <person name="Choi I.-G."/>
        </authorList>
    </citation>
    <scope>NUCLEOTIDE SEQUENCE [LARGE SCALE GENOMIC DNA]</scope>
    <source>
        <strain evidence="2 3">KUS-F28377</strain>
    </source>
</reference>